<dbReference type="EMBL" id="JAUDFV010000156">
    <property type="protein sequence ID" value="KAL2714405.1"/>
    <property type="molecule type" value="Genomic_DNA"/>
</dbReference>
<feature type="transmembrane region" description="Helical" evidence="1">
    <location>
        <begin position="35"/>
        <end position="54"/>
    </location>
</feature>
<evidence type="ECO:0000313" key="2">
    <source>
        <dbReference type="EMBL" id="KAL2714405.1"/>
    </source>
</evidence>
<keyword evidence="3" id="KW-1185">Reference proteome</keyword>
<keyword evidence="1" id="KW-0472">Membrane</keyword>
<organism evidence="2 3">
    <name type="scientific">Vespula squamosa</name>
    <name type="common">Southern yellow jacket</name>
    <name type="synonym">Wasp</name>
    <dbReference type="NCBI Taxonomy" id="30214"/>
    <lineage>
        <taxon>Eukaryota</taxon>
        <taxon>Metazoa</taxon>
        <taxon>Ecdysozoa</taxon>
        <taxon>Arthropoda</taxon>
        <taxon>Hexapoda</taxon>
        <taxon>Insecta</taxon>
        <taxon>Pterygota</taxon>
        <taxon>Neoptera</taxon>
        <taxon>Endopterygota</taxon>
        <taxon>Hymenoptera</taxon>
        <taxon>Apocrita</taxon>
        <taxon>Aculeata</taxon>
        <taxon>Vespoidea</taxon>
        <taxon>Vespidae</taxon>
        <taxon>Vespinae</taxon>
        <taxon>Vespula</taxon>
    </lineage>
</organism>
<name>A0ABD2A1B1_VESSQ</name>
<dbReference type="Proteomes" id="UP001607302">
    <property type="component" value="Unassembled WGS sequence"/>
</dbReference>
<proteinExistence type="predicted"/>
<evidence type="ECO:0000256" key="1">
    <source>
        <dbReference type="SAM" id="Phobius"/>
    </source>
</evidence>
<accession>A0ABD2A1B1</accession>
<keyword evidence="1" id="KW-0812">Transmembrane</keyword>
<protein>
    <submittedName>
        <fullName evidence="2">Uncharacterized protein</fullName>
    </submittedName>
</protein>
<sequence>MSLSDSLSSVGSIDSVIDFVERLIFLSDLFTLYEAFLSLTSVVLLLAIFSILSLDEFSSEHVIDEDLLEFFSSRSFLYSVDASATILSVGFKFPLTFLFLLSLNFDCSTYSSEFDENFSLSSISKSVRSIVFDDKYNNRYNVCNILKMVSNSSNYPMDILIEYHSNRWIKASPIFLSYIDHQFAKFLWKI</sequence>
<keyword evidence="1" id="KW-1133">Transmembrane helix</keyword>
<evidence type="ECO:0000313" key="3">
    <source>
        <dbReference type="Proteomes" id="UP001607302"/>
    </source>
</evidence>
<comment type="caution">
    <text evidence="2">The sequence shown here is derived from an EMBL/GenBank/DDBJ whole genome shotgun (WGS) entry which is preliminary data.</text>
</comment>
<reference evidence="2 3" key="1">
    <citation type="journal article" date="2024" name="Ann. Entomol. Soc. Am.">
        <title>Genomic analyses of the southern and eastern yellowjacket wasps (Hymenoptera: Vespidae) reveal evolutionary signatures of social life.</title>
        <authorList>
            <person name="Catto M.A."/>
            <person name="Caine P.B."/>
            <person name="Orr S.E."/>
            <person name="Hunt B.G."/>
            <person name="Goodisman M.A.D."/>
        </authorList>
    </citation>
    <scope>NUCLEOTIDE SEQUENCE [LARGE SCALE GENOMIC DNA]</scope>
    <source>
        <strain evidence="2">233</strain>
        <tissue evidence="2">Head and thorax</tissue>
    </source>
</reference>
<gene>
    <name evidence="2" type="ORF">V1478_015590</name>
</gene>
<dbReference type="AlphaFoldDB" id="A0ABD2A1B1"/>